<keyword evidence="4" id="KW-1185">Reference proteome</keyword>
<name>A0ABR1D5K1_NECAM</name>
<gene>
    <name evidence="3" type="primary">Necator_chrIII.g12872</name>
    <name evidence="3" type="ORF">RB195_012105</name>
</gene>
<organism evidence="3 4">
    <name type="scientific">Necator americanus</name>
    <name type="common">Human hookworm</name>
    <dbReference type="NCBI Taxonomy" id="51031"/>
    <lineage>
        <taxon>Eukaryota</taxon>
        <taxon>Metazoa</taxon>
        <taxon>Ecdysozoa</taxon>
        <taxon>Nematoda</taxon>
        <taxon>Chromadorea</taxon>
        <taxon>Rhabditida</taxon>
        <taxon>Rhabditina</taxon>
        <taxon>Rhabditomorpha</taxon>
        <taxon>Strongyloidea</taxon>
        <taxon>Ancylostomatidae</taxon>
        <taxon>Bunostominae</taxon>
        <taxon>Necator</taxon>
    </lineage>
</organism>
<evidence type="ECO:0000259" key="2">
    <source>
        <dbReference type="PROSITE" id="PS00028"/>
    </source>
</evidence>
<protein>
    <recommendedName>
        <fullName evidence="2">C2H2-type domain-containing protein</fullName>
    </recommendedName>
</protein>
<feature type="domain" description="C2H2-type" evidence="2">
    <location>
        <begin position="11"/>
        <end position="32"/>
    </location>
</feature>
<dbReference type="EMBL" id="JAVFWL010000003">
    <property type="protein sequence ID" value="KAK6745787.1"/>
    <property type="molecule type" value="Genomic_DNA"/>
</dbReference>
<dbReference type="InterPro" id="IPR013087">
    <property type="entry name" value="Znf_C2H2_type"/>
</dbReference>
<feature type="region of interest" description="Disordered" evidence="1">
    <location>
        <begin position="224"/>
        <end position="248"/>
    </location>
</feature>
<proteinExistence type="predicted"/>
<sequence>MSLCLLTETYCQFCGFCYRTLDDLIAHIEYSHIPFITSLEMSKDDDPDSSAHGAPITPLSTVCRLFTTPYDPLPCKPTEPMRLTFNHYRRSRNEYRRTDNVRDVSPCPIEGCKMRLGSNDAWKTHLFMVHGISERIYSQDDIHEIPGPHTASANSSQRIQRCVHCRRYFKTTSRLVEHMEKCRKKQGPSKPNEVVVKIEIDEDVFQAVSPVMKEDHIDKITYERNKDDTKQIEEAQPPESAAKEELSSELMFTDIPTSGHLLRRRLMEHRRTLMEDEKNDVKNY</sequence>
<accession>A0ABR1D5K1</accession>
<dbReference type="Proteomes" id="UP001303046">
    <property type="component" value="Unassembled WGS sequence"/>
</dbReference>
<dbReference type="SMART" id="SM00355">
    <property type="entry name" value="ZnF_C2H2"/>
    <property type="match status" value="3"/>
</dbReference>
<evidence type="ECO:0000313" key="4">
    <source>
        <dbReference type="Proteomes" id="UP001303046"/>
    </source>
</evidence>
<feature type="compositionally biased region" description="Basic and acidic residues" evidence="1">
    <location>
        <begin position="224"/>
        <end position="233"/>
    </location>
</feature>
<evidence type="ECO:0000313" key="3">
    <source>
        <dbReference type="EMBL" id="KAK6745787.1"/>
    </source>
</evidence>
<dbReference type="PROSITE" id="PS00028">
    <property type="entry name" value="ZINC_FINGER_C2H2_1"/>
    <property type="match status" value="1"/>
</dbReference>
<evidence type="ECO:0000256" key="1">
    <source>
        <dbReference type="SAM" id="MobiDB-lite"/>
    </source>
</evidence>
<comment type="caution">
    <text evidence="3">The sequence shown here is derived from an EMBL/GenBank/DDBJ whole genome shotgun (WGS) entry which is preliminary data.</text>
</comment>
<reference evidence="3 4" key="1">
    <citation type="submission" date="2023-08" db="EMBL/GenBank/DDBJ databases">
        <title>A Necator americanus chromosomal reference genome.</title>
        <authorList>
            <person name="Ilik V."/>
            <person name="Petrzelkova K.J."/>
            <person name="Pardy F."/>
            <person name="Fuh T."/>
            <person name="Niatou-Singa F.S."/>
            <person name="Gouil Q."/>
            <person name="Baker L."/>
            <person name="Ritchie M.E."/>
            <person name="Jex A.R."/>
            <person name="Gazzola D."/>
            <person name="Li H."/>
            <person name="Toshio Fujiwara R."/>
            <person name="Zhan B."/>
            <person name="Aroian R.V."/>
            <person name="Pafco B."/>
            <person name="Schwarz E.M."/>
        </authorList>
    </citation>
    <scope>NUCLEOTIDE SEQUENCE [LARGE SCALE GENOMIC DNA]</scope>
    <source>
        <strain evidence="3 4">Aroian</strain>
        <tissue evidence="3">Whole animal</tissue>
    </source>
</reference>